<name>A0A4R8V6B6_9MICO</name>
<dbReference type="AlphaFoldDB" id="A0A4R8V6B6"/>
<feature type="compositionally biased region" description="Basic and acidic residues" evidence="1">
    <location>
        <begin position="80"/>
        <end position="95"/>
    </location>
</feature>
<dbReference type="InterPro" id="IPR021426">
    <property type="entry name" value="DUF3073"/>
</dbReference>
<protein>
    <submittedName>
        <fullName evidence="3">DUF3073 domain-containing protein</fullName>
    </submittedName>
</protein>
<dbReference type="Proteomes" id="UP000298252">
    <property type="component" value="Unassembled WGS sequence"/>
</dbReference>
<evidence type="ECO:0000313" key="4">
    <source>
        <dbReference type="Proteomes" id="UP000199639"/>
    </source>
</evidence>
<reference evidence="2 4" key="1">
    <citation type="submission" date="2016-10" db="EMBL/GenBank/DDBJ databases">
        <authorList>
            <person name="Varghese N."/>
            <person name="Submissions S."/>
        </authorList>
    </citation>
    <scope>NUCLEOTIDE SEQUENCE [LARGE SCALE GENOMIC DNA]</scope>
    <source>
        <strain evidence="2 4">CGMCC 1.11215</strain>
    </source>
</reference>
<proteinExistence type="predicted"/>
<evidence type="ECO:0000313" key="5">
    <source>
        <dbReference type="Proteomes" id="UP000298252"/>
    </source>
</evidence>
<accession>A0A4R8V6B6</accession>
<gene>
    <name evidence="3" type="ORF">E3O21_07165</name>
    <name evidence="2" type="ORF">SAMN05216368_10125</name>
</gene>
<evidence type="ECO:0000313" key="3">
    <source>
        <dbReference type="EMBL" id="TFB77461.1"/>
    </source>
</evidence>
<dbReference type="Proteomes" id="UP000199639">
    <property type="component" value="Unassembled WGS sequence"/>
</dbReference>
<dbReference type="Pfam" id="PF11273">
    <property type="entry name" value="DUF3073"/>
    <property type="match status" value="1"/>
</dbReference>
<reference evidence="3 5" key="2">
    <citation type="submission" date="2019-03" db="EMBL/GenBank/DDBJ databases">
        <title>Genomics of glacier-inhabiting Cryobacterium strains.</title>
        <authorList>
            <person name="Liu Q."/>
            <person name="Xin Y.-H."/>
        </authorList>
    </citation>
    <scope>NUCLEOTIDE SEQUENCE [LARGE SCALE GENOMIC DNA]</scope>
    <source>
        <strain evidence="3 5">Hh8</strain>
    </source>
</reference>
<feature type="compositionally biased region" description="Basic residues" evidence="1">
    <location>
        <begin position="1"/>
        <end position="12"/>
    </location>
</feature>
<feature type="compositionally biased region" description="Basic and acidic residues" evidence="1">
    <location>
        <begin position="29"/>
        <end position="61"/>
    </location>
</feature>
<dbReference type="EMBL" id="SOFD01000024">
    <property type="protein sequence ID" value="TFB77461.1"/>
    <property type="molecule type" value="Genomic_DNA"/>
</dbReference>
<feature type="region of interest" description="Disordered" evidence="1">
    <location>
        <begin position="1"/>
        <end position="95"/>
    </location>
</feature>
<feature type="compositionally biased region" description="Acidic residues" evidence="1">
    <location>
        <begin position="68"/>
        <end position="79"/>
    </location>
</feature>
<dbReference type="RefSeq" id="WP_092338049.1">
    <property type="nucleotide sequence ID" value="NZ_FNIB01000001.1"/>
</dbReference>
<evidence type="ECO:0000313" key="2">
    <source>
        <dbReference type="EMBL" id="SDM44934.1"/>
    </source>
</evidence>
<dbReference type="EMBL" id="FNIB01000001">
    <property type="protein sequence ID" value="SDM44934.1"/>
    <property type="molecule type" value="Genomic_DNA"/>
</dbReference>
<organism evidence="2 4">
    <name type="scientific">Cryobacterium flavum</name>
    <dbReference type="NCBI Taxonomy" id="1424659"/>
    <lineage>
        <taxon>Bacteria</taxon>
        <taxon>Bacillati</taxon>
        <taxon>Actinomycetota</taxon>
        <taxon>Actinomycetes</taxon>
        <taxon>Micrococcales</taxon>
        <taxon>Microbacteriaceae</taxon>
        <taxon>Cryobacterium</taxon>
    </lineage>
</organism>
<evidence type="ECO:0000256" key="1">
    <source>
        <dbReference type="SAM" id="MobiDB-lite"/>
    </source>
</evidence>
<sequence>MGRGRQKAKHTKVARELKYFSPDTNYNALERELTGHPSDPRLDEDLAKWPEYEADKAKKSADAGTADSADDDDDPDGDDDRYVDHYATEDEKKRA</sequence>
<dbReference type="STRING" id="1424659.SAMN05216368_10125"/>
<keyword evidence="5" id="KW-1185">Reference proteome</keyword>